<dbReference type="CDD" id="cd00200">
    <property type="entry name" value="WD40"/>
    <property type="match status" value="1"/>
</dbReference>
<dbReference type="Gene3D" id="2.130.10.10">
    <property type="entry name" value="YVTN repeat-like/Quinoprotein amine dehydrogenase"/>
    <property type="match status" value="1"/>
</dbReference>
<keyword evidence="4" id="KW-0539">Nucleus</keyword>
<name>A0A1B2J537_PICPA</name>
<keyword evidence="2 5" id="KW-0853">WD repeat</keyword>
<dbReference type="AlphaFoldDB" id="A0A1B2J537"/>
<dbReference type="GO" id="GO:0034967">
    <property type="term" value="C:Set3 complex"/>
    <property type="evidence" value="ECO:0007669"/>
    <property type="project" value="TreeGrafter"/>
</dbReference>
<dbReference type="PANTHER" id="PTHR22846">
    <property type="entry name" value="WD40 REPEAT PROTEIN"/>
    <property type="match status" value="1"/>
</dbReference>
<organism evidence="6 7">
    <name type="scientific">Komagataella pastoris</name>
    <name type="common">Yeast</name>
    <name type="synonym">Pichia pastoris</name>
    <dbReference type="NCBI Taxonomy" id="4922"/>
    <lineage>
        <taxon>Eukaryota</taxon>
        <taxon>Fungi</taxon>
        <taxon>Dikarya</taxon>
        <taxon>Ascomycota</taxon>
        <taxon>Saccharomycotina</taxon>
        <taxon>Pichiomycetes</taxon>
        <taxon>Pichiales</taxon>
        <taxon>Pichiaceae</taxon>
        <taxon>Komagataella</taxon>
    </lineage>
</organism>
<dbReference type="InterPro" id="IPR001680">
    <property type="entry name" value="WD40_rpt"/>
</dbReference>
<sequence length="520" mass="58584">MTLTSQEVNYLIWRYFQEVGLELSAYALDDETRIHELDELYKNKIPIGSLVNFIQKGILYTMKEGEVLESKSSLHEFAKELNLLSSIKHTNTEIVSPSTNTADNNSCFTRVLKSLFTYPSSMHSSFNPSSEKVLAWGERKSKSVICVINDHSQVKIDVEHYVIENEKGNDITLVSWSRLGDSLLTCCENGEIRMWEADGKIKMVLHTHASPIVHVSWSPDSRSFLTLDSDNVVIIWDSFTGKARQVLDAGLKDRVLGLDTVWIDESKVVVPGLKNSIHIFQISEKKPVGTLYGHSNTITSLAYYKELHLLASGSDDNDIRIWRSNSLNSAQLLQGHTQPILSLDWLPTNEKFKNSDLSKLVILISTSMDGSIRVWDVYKGDTVMFSLNENGVPFVCSKISPDKTKIVTGDLDGSIKIWSINYQSLEQFLFEHKLDASNSATNTQSIECVAEYQPNTSKKEKQDDNDILIDDDVDEKQQSGTDFEDDKQIFITSLSWNENGSLLSVSYSNIDSVVIKVDQL</sequence>
<protein>
    <submittedName>
        <fullName evidence="6">BA75_00866T0</fullName>
    </submittedName>
</protein>
<dbReference type="InterPro" id="IPR020472">
    <property type="entry name" value="WD40_PAC1"/>
</dbReference>
<dbReference type="SMART" id="SM00320">
    <property type="entry name" value="WD40"/>
    <property type="match status" value="5"/>
</dbReference>
<dbReference type="InterPro" id="IPR036322">
    <property type="entry name" value="WD40_repeat_dom_sf"/>
</dbReference>
<dbReference type="SMART" id="SM00667">
    <property type="entry name" value="LisH"/>
    <property type="match status" value="1"/>
</dbReference>
<dbReference type="PROSITE" id="PS50082">
    <property type="entry name" value="WD_REPEATS_2"/>
    <property type="match status" value="4"/>
</dbReference>
<feature type="repeat" description="WD" evidence="5">
    <location>
        <begin position="400"/>
        <end position="421"/>
    </location>
</feature>
<dbReference type="OrthoDB" id="1367865at2759"/>
<dbReference type="GO" id="GO:0003714">
    <property type="term" value="F:transcription corepressor activity"/>
    <property type="evidence" value="ECO:0007669"/>
    <property type="project" value="InterPro"/>
</dbReference>
<evidence type="ECO:0000256" key="3">
    <source>
        <dbReference type="ARBA" id="ARBA00022737"/>
    </source>
</evidence>
<evidence type="ECO:0000256" key="2">
    <source>
        <dbReference type="ARBA" id="ARBA00022574"/>
    </source>
</evidence>
<evidence type="ECO:0000256" key="4">
    <source>
        <dbReference type="ARBA" id="ARBA00023242"/>
    </source>
</evidence>
<evidence type="ECO:0000256" key="5">
    <source>
        <dbReference type="PROSITE-ProRule" id="PRU00221"/>
    </source>
</evidence>
<dbReference type="InterPro" id="IPR019775">
    <property type="entry name" value="WD40_repeat_CS"/>
</dbReference>
<feature type="repeat" description="WD" evidence="5">
    <location>
        <begin position="333"/>
        <end position="385"/>
    </location>
</feature>
<dbReference type="InterPro" id="IPR045183">
    <property type="entry name" value="Ebi-like"/>
</dbReference>
<keyword evidence="7" id="KW-1185">Reference proteome</keyword>
<feature type="repeat" description="WD" evidence="5">
    <location>
        <begin position="291"/>
        <end position="332"/>
    </location>
</feature>
<evidence type="ECO:0000256" key="1">
    <source>
        <dbReference type="ARBA" id="ARBA00004123"/>
    </source>
</evidence>
<dbReference type="InterPro" id="IPR015943">
    <property type="entry name" value="WD40/YVTN_repeat-like_dom_sf"/>
</dbReference>
<dbReference type="PANTHER" id="PTHR22846:SF2">
    <property type="entry name" value="F-BOX-LIKE_WD REPEAT-CONTAINING PROTEIN EBI"/>
    <property type="match status" value="1"/>
</dbReference>
<accession>A0A1B2J537</accession>
<dbReference type="SUPFAM" id="SSF50978">
    <property type="entry name" value="WD40 repeat-like"/>
    <property type="match status" value="1"/>
</dbReference>
<dbReference type="GO" id="GO:0006357">
    <property type="term" value="P:regulation of transcription by RNA polymerase II"/>
    <property type="evidence" value="ECO:0007669"/>
    <property type="project" value="TreeGrafter"/>
</dbReference>
<dbReference type="Gene3D" id="1.20.960.30">
    <property type="match status" value="1"/>
</dbReference>
<proteinExistence type="predicted"/>
<comment type="subcellular location">
    <subcellularLocation>
        <location evidence="1">Nucleus</location>
    </subcellularLocation>
</comment>
<dbReference type="InterPro" id="IPR006594">
    <property type="entry name" value="LisH"/>
</dbReference>
<dbReference type="Pfam" id="PF00400">
    <property type="entry name" value="WD40"/>
    <property type="match status" value="5"/>
</dbReference>
<feature type="repeat" description="WD" evidence="5">
    <location>
        <begin position="205"/>
        <end position="246"/>
    </location>
</feature>
<dbReference type="Pfam" id="PF08513">
    <property type="entry name" value="LisH"/>
    <property type="match status" value="1"/>
</dbReference>
<reference evidence="6 7" key="1">
    <citation type="submission" date="2016-02" db="EMBL/GenBank/DDBJ databases">
        <title>Comparative genomic and transcriptomic foundation for Pichia pastoris.</title>
        <authorList>
            <person name="Love K.R."/>
            <person name="Shah K.A."/>
            <person name="Whittaker C.A."/>
            <person name="Wu J."/>
            <person name="Bartlett M.C."/>
            <person name="Ma D."/>
            <person name="Leeson R.L."/>
            <person name="Priest M."/>
            <person name="Young S.K."/>
            <person name="Love J.C."/>
        </authorList>
    </citation>
    <scope>NUCLEOTIDE SEQUENCE [LARGE SCALE GENOMIC DNA]</scope>
    <source>
        <strain evidence="6 7">ATCC 28485</strain>
    </source>
</reference>
<dbReference type="PRINTS" id="PR00320">
    <property type="entry name" value="GPROTEINBRPT"/>
</dbReference>
<evidence type="ECO:0000313" key="7">
    <source>
        <dbReference type="Proteomes" id="UP000094565"/>
    </source>
</evidence>
<dbReference type="PROSITE" id="PS00678">
    <property type="entry name" value="WD_REPEATS_1"/>
    <property type="match status" value="1"/>
</dbReference>
<evidence type="ECO:0000313" key="6">
    <source>
        <dbReference type="EMBL" id="ANZ73085.1"/>
    </source>
</evidence>
<keyword evidence="3" id="KW-0677">Repeat</keyword>
<dbReference type="EMBL" id="CP014584">
    <property type="protein sequence ID" value="ANZ73085.1"/>
    <property type="molecule type" value="Genomic_DNA"/>
</dbReference>
<dbReference type="PROSITE" id="PS50294">
    <property type="entry name" value="WD_REPEATS_REGION"/>
    <property type="match status" value="2"/>
</dbReference>
<dbReference type="PROSITE" id="PS50896">
    <property type="entry name" value="LISH"/>
    <property type="match status" value="1"/>
</dbReference>
<gene>
    <name evidence="6" type="primary">SIF2</name>
    <name evidence="6" type="ORF">ATY40_BA7500866</name>
</gene>
<dbReference type="Proteomes" id="UP000094565">
    <property type="component" value="Chromosome 1"/>
</dbReference>